<evidence type="ECO:0000256" key="2">
    <source>
        <dbReference type="ARBA" id="ARBA00022630"/>
    </source>
</evidence>
<comment type="cofactor">
    <cofactor evidence="1">
        <name>FAD</name>
        <dbReference type="ChEBI" id="CHEBI:57692"/>
    </cofactor>
</comment>
<feature type="domain" description="Flavodoxin-like fold" evidence="5">
    <location>
        <begin position="3"/>
        <end position="178"/>
    </location>
</feature>
<dbReference type="STRING" id="1122204.SAMN05421781_1957"/>
<keyword evidence="7" id="KW-1185">Reference proteome</keyword>
<comment type="similarity">
    <text evidence="4">Belongs to the oxidoreductase MdaB family.</text>
</comment>
<organism evidence="6 7">
    <name type="scientific">Marinococcus luteus</name>
    <dbReference type="NCBI Taxonomy" id="1122204"/>
    <lineage>
        <taxon>Bacteria</taxon>
        <taxon>Bacillati</taxon>
        <taxon>Bacillota</taxon>
        <taxon>Bacilli</taxon>
        <taxon>Bacillales</taxon>
        <taxon>Bacillaceae</taxon>
        <taxon>Marinococcus</taxon>
    </lineage>
</organism>
<name>A0A1H2V741_9BACI</name>
<sequence length="188" mass="22251">MTNILVINGHEYYRHSKGSLNQTLFDYIVRQLNENYAVKTSVLQEGFKKEKEQRKVLWADYVIYQTPIYNYSVPALFKKYLDETHEYGVYFQGKAKEYGIGVGLLNDTKYLFSTTWNAPVDSFGREDSFFEGRTADEVLFHLHLSHKYAGMERLKTFSCFDVKKNPDIEKYKKDLYNHLKLYFSINNK</sequence>
<evidence type="ECO:0000256" key="1">
    <source>
        <dbReference type="ARBA" id="ARBA00001974"/>
    </source>
</evidence>
<dbReference type="Pfam" id="PF02525">
    <property type="entry name" value="Flavodoxin_2"/>
    <property type="match status" value="1"/>
</dbReference>
<keyword evidence="2" id="KW-0285">Flavoprotein</keyword>
<gene>
    <name evidence="6" type="ORF">SAMN05421781_1957</name>
</gene>
<evidence type="ECO:0000256" key="3">
    <source>
        <dbReference type="ARBA" id="ARBA00022827"/>
    </source>
</evidence>
<dbReference type="PANTHER" id="PTHR46305">
    <property type="match status" value="1"/>
</dbReference>
<dbReference type="EMBL" id="FNNC01000004">
    <property type="protein sequence ID" value="SDW64115.1"/>
    <property type="molecule type" value="Genomic_DNA"/>
</dbReference>
<dbReference type="InterPro" id="IPR003680">
    <property type="entry name" value="Flavodoxin_fold"/>
</dbReference>
<proteinExistence type="inferred from homology"/>
<protein>
    <submittedName>
        <fullName evidence="6">Modulator of drug activity B</fullName>
    </submittedName>
</protein>
<evidence type="ECO:0000313" key="7">
    <source>
        <dbReference type="Proteomes" id="UP000199488"/>
    </source>
</evidence>
<dbReference type="AlphaFoldDB" id="A0A1H2V741"/>
<evidence type="ECO:0000313" key="6">
    <source>
        <dbReference type="EMBL" id="SDW64115.1"/>
    </source>
</evidence>
<dbReference type="Gene3D" id="3.40.50.360">
    <property type="match status" value="1"/>
</dbReference>
<dbReference type="SUPFAM" id="SSF52218">
    <property type="entry name" value="Flavoproteins"/>
    <property type="match status" value="1"/>
</dbReference>
<evidence type="ECO:0000259" key="5">
    <source>
        <dbReference type="Pfam" id="PF02525"/>
    </source>
</evidence>
<accession>A0A1H2V741</accession>
<keyword evidence="3" id="KW-0274">FAD</keyword>
<dbReference type="InterPro" id="IPR029039">
    <property type="entry name" value="Flavoprotein-like_sf"/>
</dbReference>
<dbReference type="RefSeq" id="WP_091614373.1">
    <property type="nucleotide sequence ID" value="NZ_FNNC01000004.1"/>
</dbReference>
<dbReference type="OrthoDB" id="9798454at2"/>
<dbReference type="PANTHER" id="PTHR46305:SF3">
    <property type="entry name" value="NADPH:QUINONE OXIDOREDUCTASE MDAB"/>
    <property type="match status" value="1"/>
</dbReference>
<dbReference type="Proteomes" id="UP000199488">
    <property type="component" value="Unassembled WGS sequence"/>
</dbReference>
<reference evidence="6 7" key="1">
    <citation type="submission" date="2016-10" db="EMBL/GenBank/DDBJ databases">
        <authorList>
            <person name="de Groot N.N."/>
        </authorList>
    </citation>
    <scope>NUCLEOTIDE SEQUENCE [LARGE SCALE GENOMIC DNA]</scope>
    <source>
        <strain evidence="6 7">DSM 23126</strain>
    </source>
</reference>
<evidence type="ECO:0000256" key="4">
    <source>
        <dbReference type="ARBA" id="ARBA00037981"/>
    </source>
</evidence>
<dbReference type="InterPro" id="IPR052397">
    <property type="entry name" value="NADPH-QR_MdaB"/>
</dbReference>